<comment type="caution">
    <text evidence="1">The sequence shown here is derived from an EMBL/GenBank/DDBJ whole genome shotgun (WGS) entry which is preliminary data.</text>
</comment>
<gene>
    <name evidence="1" type="ORF">J4734_24355</name>
</gene>
<accession>A0A939NQ77</accession>
<organism evidence="1 2">
    <name type="scientific">Klebsiella pneumoniae</name>
    <dbReference type="NCBI Taxonomy" id="573"/>
    <lineage>
        <taxon>Bacteria</taxon>
        <taxon>Pseudomonadati</taxon>
        <taxon>Pseudomonadota</taxon>
        <taxon>Gammaproteobacteria</taxon>
        <taxon>Enterobacterales</taxon>
        <taxon>Enterobacteriaceae</taxon>
        <taxon>Klebsiella/Raoultella group</taxon>
        <taxon>Klebsiella</taxon>
        <taxon>Klebsiella pneumoniae complex</taxon>
    </lineage>
</organism>
<dbReference type="Pfam" id="PF01306">
    <property type="entry name" value="LacY_symp"/>
    <property type="match status" value="1"/>
</dbReference>
<dbReference type="EMBL" id="JAGETO010000141">
    <property type="protein sequence ID" value="MBO2029598.1"/>
    <property type="molecule type" value="Genomic_DNA"/>
</dbReference>
<dbReference type="AlphaFoldDB" id="A0A939NQ77"/>
<evidence type="ECO:0000313" key="2">
    <source>
        <dbReference type="Proteomes" id="UP000664620"/>
    </source>
</evidence>
<sequence>MFSPAAPGGGSYIERVSRANRFEYGKCGSQAASAGRYAPITGVLFGIDPNITF</sequence>
<dbReference type="GO" id="GO:0016020">
    <property type="term" value="C:membrane"/>
    <property type="evidence" value="ECO:0007669"/>
    <property type="project" value="InterPro"/>
</dbReference>
<dbReference type="InterPro" id="IPR000576">
    <property type="entry name" value="LacY/RafB_perm_fam"/>
</dbReference>
<name>A0A939NQ77_KLEPN</name>
<proteinExistence type="predicted"/>
<protein>
    <submittedName>
        <fullName evidence="1">MFS transporter</fullName>
    </submittedName>
</protein>
<dbReference type="GO" id="GO:0005351">
    <property type="term" value="F:carbohydrate:proton symporter activity"/>
    <property type="evidence" value="ECO:0007669"/>
    <property type="project" value="InterPro"/>
</dbReference>
<reference evidence="1" key="1">
    <citation type="submission" date="2021-03" db="EMBL/GenBank/DDBJ databases">
        <title>Molecular epidemiology and mechanisms of colistin and carbapenem resistance in Enterobacteriaceae from clinical isolates, the environment and porcine samples in Pretoria, South Africa.</title>
        <authorList>
            <person name="Bogoshi D."/>
            <person name="Mbelle N.M."/>
            <person name="Naidoo V."/>
            <person name="Osei Sekyere J."/>
        </authorList>
    </citation>
    <scope>NUCLEOTIDE SEQUENCE</scope>
    <source>
        <strain evidence="1">C034</strain>
    </source>
</reference>
<dbReference type="Proteomes" id="UP000664620">
    <property type="component" value="Unassembled WGS sequence"/>
</dbReference>
<evidence type="ECO:0000313" key="1">
    <source>
        <dbReference type="EMBL" id="MBO2029598.1"/>
    </source>
</evidence>